<evidence type="ECO:0000256" key="4">
    <source>
        <dbReference type="ARBA" id="ARBA00023134"/>
    </source>
</evidence>
<accession>A0A1S8NIH3</accession>
<gene>
    <name evidence="8" type="ORF">CLOSAC_05180</name>
</gene>
<dbReference type="SUPFAM" id="SSF52540">
    <property type="entry name" value="P-loop containing nucleoside triphosphate hydrolases"/>
    <property type="match status" value="1"/>
</dbReference>
<name>A0A1S8NIH3_CLOSA</name>
<feature type="coiled-coil region" evidence="6">
    <location>
        <begin position="364"/>
        <end position="450"/>
    </location>
</feature>
<keyword evidence="3" id="KW-0378">Hydrolase</keyword>
<dbReference type="EMBL" id="LZYZ01000001">
    <property type="protein sequence ID" value="OOM16247.1"/>
    <property type="molecule type" value="Genomic_DNA"/>
</dbReference>
<keyword evidence="2" id="KW-0547">Nucleotide-binding</keyword>
<dbReference type="GO" id="GO:0003924">
    <property type="term" value="F:GTPase activity"/>
    <property type="evidence" value="ECO:0007669"/>
    <property type="project" value="InterPro"/>
</dbReference>
<dbReference type="Gene3D" id="3.40.50.300">
    <property type="entry name" value="P-loop containing nucleotide triphosphate hydrolases"/>
    <property type="match status" value="1"/>
</dbReference>
<dbReference type="Proteomes" id="UP000191154">
    <property type="component" value="Unassembled WGS sequence"/>
</dbReference>
<keyword evidence="4" id="KW-0342">GTP-binding</keyword>
<comment type="subcellular location">
    <subcellularLocation>
        <location evidence="1">Membrane</location>
    </subcellularLocation>
</comment>
<dbReference type="PANTHER" id="PTHR10465">
    <property type="entry name" value="TRANSMEMBRANE GTPASE FZO1"/>
    <property type="match status" value="1"/>
</dbReference>
<sequence length="682" mass="80499">MNTKFTKFSDENIFDKVDKLKEELSGFESLFEIEMNKLSNIMEIYNNKKDDSDCEKIKLKIGIMGQVNSGKSSFLNALIFNGENVLPKDCISKTKIITKINYSDTKRIEIEFYTKKEWKEIKNVLIKEGEIKGVKFVKEVFEFINASEYDVDKYINRDNEIFDFQNYDELLEKIKECEDKYNNYRFPIKAMNIYIDDERLKNIEVLDTPGVNDSNFVRKYTIDKCFKYVDIIFFISQAAIFLDDLDVSLISNQIPVESAGNVFLVASKYDNVIIDEGWKFKSLVETDKYIKSRLTNRSRKCVLNYVSNSTPIFMSAMANNLALKEEDKYTDEENYIIKQLNDLWDGFIFNKEKLMFIGNFENIKNKISDKLDIKENLIVKLKEEVERILLDIEDKSKQKIYVIENTEMKYIDFEQEKIKLKSQKIYKGIEELIEKTKDSAVNKKKEMEKQLELDFLTFSEVKVKKKTIRIESEDSNNNIKWYDGLFKKANNEQIDYNFVDYEYVEINEVINDINSFASNADVYLKKMISDIMNFNILAENIIKIIFENLDENNEKFKLNYVKEFIKSSICSIKFLHININVGEYVDIITSKFSDETTGESIEILKLHFKAIMKKIYNEIVEKVDSELQLLMFKLDKSYISIVKYILEIMNNRIESLKNESYHLEKKIKYYKKIINIIDGNSI</sequence>
<dbReference type="GO" id="GO:0016020">
    <property type="term" value="C:membrane"/>
    <property type="evidence" value="ECO:0007669"/>
    <property type="project" value="UniProtKB-SubCell"/>
</dbReference>
<dbReference type="RefSeq" id="WP_077863981.1">
    <property type="nucleotide sequence ID" value="NZ_LZYZ01000001.1"/>
</dbReference>
<evidence type="ECO:0000313" key="9">
    <source>
        <dbReference type="Proteomes" id="UP000191154"/>
    </source>
</evidence>
<protein>
    <submittedName>
        <fullName evidence="8">Dynamin family protein</fullName>
    </submittedName>
</protein>
<comment type="caution">
    <text evidence="8">The sequence shown here is derived from an EMBL/GenBank/DDBJ whole genome shotgun (WGS) entry which is preliminary data.</text>
</comment>
<organism evidence="8 9">
    <name type="scientific">Clostridium saccharobutylicum</name>
    <dbReference type="NCBI Taxonomy" id="169679"/>
    <lineage>
        <taxon>Bacteria</taxon>
        <taxon>Bacillati</taxon>
        <taxon>Bacillota</taxon>
        <taxon>Clostridia</taxon>
        <taxon>Eubacteriales</taxon>
        <taxon>Clostridiaceae</taxon>
        <taxon>Clostridium</taxon>
    </lineage>
</organism>
<evidence type="ECO:0000256" key="2">
    <source>
        <dbReference type="ARBA" id="ARBA00022741"/>
    </source>
</evidence>
<proteinExistence type="predicted"/>
<evidence type="ECO:0000259" key="7">
    <source>
        <dbReference type="Pfam" id="PF00350"/>
    </source>
</evidence>
<evidence type="ECO:0000256" key="3">
    <source>
        <dbReference type="ARBA" id="ARBA00022801"/>
    </source>
</evidence>
<evidence type="ECO:0000313" key="8">
    <source>
        <dbReference type="EMBL" id="OOM16247.1"/>
    </source>
</evidence>
<dbReference type="Pfam" id="PF00350">
    <property type="entry name" value="Dynamin_N"/>
    <property type="match status" value="1"/>
</dbReference>
<evidence type="ECO:0000256" key="1">
    <source>
        <dbReference type="ARBA" id="ARBA00004370"/>
    </source>
</evidence>
<dbReference type="STRING" id="169679.CSACC_39170"/>
<dbReference type="AlphaFoldDB" id="A0A1S8NIH3"/>
<dbReference type="InterPro" id="IPR027417">
    <property type="entry name" value="P-loop_NTPase"/>
</dbReference>
<reference evidence="8 9" key="1">
    <citation type="submission" date="2016-05" db="EMBL/GenBank/DDBJ databases">
        <title>Microbial solvent formation.</title>
        <authorList>
            <person name="Poehlein A."/>
            <person name="Montoya Solano J.D."/>
            <person name="Flitsch S."/>
            <person name="Krabben P."/>
            <person name="Duerre P."/>
            <person name="Daniel R."/>
        </authorList>
    </citation>
    <scope>NUCLEOTIDE SEQUENCE [LARGE SCALE GENOMIC DNA]</scope>
    <source>
        <strain evidence="8 9">L1-8</strain>
    </source>
</reference>
<evidence type="ECO:0000256" key="6">
    <source>
        <dbReference type="SAM" id="Coils"/>
    </source>
</evidence>
<keyword evidence="5" id="KW-0472">Membrane</keyword>
<dbReference type="InterPro" id="IPR045063">
    <property type="entry name" value="Dynamin_N"/>
</dbReference>
<keyword evidence="6" id="KW-0175">Coiled coil</keyword>
<dbReference type="InterPro" id="IPR027094">
    <property type="entry name" value="Mitofusin_fam"/>
</dbReference>
<evidence type="ECO:0000256" key="5">
    <source>
        <dbReference type="ARBA" id="ARBA00023136"/>
    </source>
</evidence>
<dbReference type="PANTHER" id="PTHR10465:SF0">
    <property type="entry name" value="SARCALUMENIN"/>
    <property type="match status" value="1"/>
</dbReference>
<dbReference type="GO" id="GO:0005525">
    <property type="term" value="F:GTP binding"/>
    <property type="evidence" value="ECO:0007669"/>
    <property type="project" value="UniProtKB-KW"/>
</dbReference>
<feature type="domain" description="Dynamin N-terminal" evidence="7">
    <location>
        <begin position="61"/>
        <end position="254"/>
    </location>
</feature>